<dbReference type="GO" id="GO:0005615">
    <property type="term" value="C:extracellular space"/>
    <property type="evidence" value="ECO:0007669"/>
    <property type="project" value="TreeGrafter"/>
</dbReference>
<dbReference type="InterPro" id="IPR015500">
    <property type="entry name" value="Peptidase_S8_subtilisin-rel"/>
</dbReference>
<evidence type="ECO:0000313" key="9">
    <source>
        <dbReference type="Proteomes" id="UP000030693"/>
    </source>
</evidence>
<keyword evidence="2 5" id="KW-0645">Protease</keyword>
<feature type="domain" description="Peptidase S8/S53" evidence="7">
    <location>
        <begin position="185"/>
        <end position="417"/>
    </location>
</feature>
<evidence type="ECO:0000256" key="3">
    <source>
        <dbReference type="ARBA" id="ARBA00022801"/>
    </source>
</evidence>
<dbReference type="SUPFAM" id="SSF54897">
    <property type="entry name" value="Protease propeptides/inhibitors"/>
    <property type="match status" value="1"/>
</dbReference>
<dbReference type="PANTHER" id="PTHR43806">
    <property type="entry name" value="PEPTIDASE S8"/>
    <property type="match status" value="1"/>
</dbReference>
<evidence type="ECO:0000259" key="7">
    <source>
        <dbReference type="Pfam" id="PF00082"/>
    </source>
</evidence>
<accession>A0A058Z9S7</accession>
<dbReference type="STRING" id="691883.A0A058Z9S7"/>
<keyword evidence="3 5" id="KW-0378">Hydrolase</keyword>
<dbReference type="FunFam" id="3.40.50.200:FF:000014">
    <property type="entry name" value="Proteinase K"/>
    <property type="match status" value="1"/>
</dbReference>
<dbReference type="Pfam" id="PF00082">
    <property type="entry name" value="Peptidase_S8"/>
    <property type="match status" value="1"/>
</dbReference>
<dbReference type="InterPro" id="IPR023827">
    <property type="entry name" value="Peptidase_S8_Asp-AS"/>
</dbReference>
<gene>
    <name evidence="8" type="ORF">H696_01814</name>
</gene>
<dbReference type="GO" id="GO:0004252">
    <property type="term" value="F:serine-type endopeptidase activity"/>
    <property type="evidence" value="ECO:0007669"/>
    <property type="project" value="UniProtKB-UniRule"/>
</dbReference>
<organism evidence="8">
    <name type="scientific">Fonticula alba</name>
    <name type="common">Slime mold</name>
    <dbReference type="NCBI Taxonomy" id="691883"/>
    <lineage>
        <taxon>Eukaryota</taxon>
        <taxon>Rotosphaerida</taxon>
        <taxon>Fonticulaceae</taxon>
        <taxon>Fonticula</taxon>
    </lineage>
</organism>
<dbReference type="PRINTS" id="PR00723">
    <property type="entry name" value="SUBTILISIN"/>
</dbReference>
<dbReference type="Gene3D" id="3.40.50.200">
    <property type="entry name" value="Peptidase S8/S53 domain"/>
    <property type="match status" value="1"/>
</dbReference>
<evidence type="ECO:0000256" key="2">
    <source>
        <dbReference type="ARBA" id="ARBA00022670"/>
    </source>
</evidence>
<dbReference type="EMBL" id="KB932203">
    <property type="protein sequence ID" value="KCV70871.1"/>
    <property type="molecule type" value="Genomic_DNA"/>
</dbReference>
<dbReference type="CDD" id="cd04077">
    <property type="entry name" value="Peptidases_S8_PCSK9_ProteinaseK_like"/>
    <property type="match status" value="1"/>
</dbReference>
<dbReference type="InterPro" id="IPR050131">
    <property type="entry name" value="Peptidase_S8_subtilisin-like"/>
</dbReference>
<dbReference type="InterPro" id="IPR023828">
    <property type="entry name" value="Peptidase_S8_Ser-AS"/>
</dbReference>
<evidence type="ECO:0000256" key="6">
    <source>
        <dbReference type="RuleBase" id="RU003355"/>
    </source>
</evidence>
<feature type="active site" description="Charge relay system" evidence="5">
    <location>
        <position position="381"/>
    </location>
</feature>
<evidence type="ECO:0000256" key="5">
    <source>
        <dbReference type="PROSITE-ProRule" id="PRU01240"/>
    </source>
</evidence>
<sequence length="436" mass="46594">MPCRRVPSPGGAAIPSARRTLIPSLHPPPGSLHPSACRMKILRLLGSLTLLLLAASAALATPDPDEHFLAPLVDNPDAEVIPGQYIVVFRPDVSLANARVFADSLNIGRFIHIGREFKAVAGPLSPEMLHQVRARSDLVDYVHVDQIARIQALAQYNPDWGLDRVDQRKLPLDDYYIYAMHEGANAHVYIIDTGINHDHVNFRGNAWSGYNFHDNMHLAEDDNGHGTHVAGTVGSSTWGVAKSASLISVRVLGANGSGSMSNVVAGVAWAAEHHRNSLLKKSVAIISLTTSANQPLDDAVLAAIHAGLTVVAAAGNEGRDACHFSPGRVSAVITVAASDINDVRAGFSNYGPCVDIFAPGVSITSTWIGSYTATRTLSGTSIAAPHVAGIAALRLIQNRSIDSPTALKEDIIRESTKDIITDTRGSPNRLAYIYYR</sequence>
<dbReference type="InterPro" id="IPR000209">
    <property type="entry name" value="Peptidase_S8/S53_dom"/>
</dbReference>
<dbReference type="Proteomes" id="UP000030693">
    <property type="component" value="Unassembled WGS sequence"/>
</dbReference>
<dbReference type="OrthoDB" id="206201at2759"/>
<evidence type="ECO:0000313" key="8">
    <source>
        <dbReference type="EMBL" id="KCV70871.1"/>
    </source>
</evidence>
<feature type="active site" description="Charge relay system" evidence="5">
    <location>
        <position position="225"/>
    </location>
</feature>
<evidence type="ECO:0000256" key="4">
    <source>
        <dbReference type="ARBA" id="ARBA00022825"/>
    </source>
</evidence>
<dbReference type="OMA" id="HEGANAH"/>
<dbReference type="GO" id="GO:0006508">
    <property type="term" value="P:proteolysis"/>
    <property type="evidence" value="ECO:0007669"/>
    <property type="project" value="UniProtKB-KW"/>
</dbReference>
<evidence type="ECO:0000256" key="1">
    <source>
        <dbReference type="ARBA" id="ARBA00011073"/>
    </source>
</evidence>
<dbReference type="PROSITE" id="PS00138">
    <property type="entry name" value="SUBTILASE_SER"/>
    <property type="match status" value="1"/>
</dbReference>
<feature type="active site" description="Charge relay system" evidence="5">
    <location>
        <position position="192"/>
    </location>
</feature>
<dbReference type="RefSeq" id="XP_009493994.1">
    <property type="nucleotide sequence ID" value="XM_009495719.1"/>
</dbReference>
<dbReference type="AlphaFoldDB" id="A0A058Z9S7"/>
<dbReference type="InterPro" id="IPR034193">
    <property type="entry name" value="PCSK9_ProteinaseK-like"/>
</dbReference>
<name>A0A058Z9S7_FONAL</name>
<protein>
    <recommendedName>
        <fullName evidence="7">Peptidase S8/S53 domain-containing protein</fullName>
    </recommendedName>
</protein>
<dbReference type="GeneID" id="20526539"/>
<reference evidence="8" key="1">
    <citation type="submission" date="2013-04" db="EMBL/GenBank/DDBJ databases">
        <title>The Genome Sequence of Fonticula alba ATCC 38817.</title>
        <authorList>
            <consortium name="The Broad Institute Genomics Platform"/>
            <person name="Russ C."/>
            <person name="Cuomo C."/>
            <person name="Burger G."/>
            <person name="Gray M.W."/>
            <person name="Holland P.W.H."/>
            <person name="King N."/>
            <person name="Lang F.B.F."/>
            <person name="Roger A.J."/>
            <person name="Ruiz-Trillo I."/>
            <person name="Brown M."/>
            <person name="Walker B."/>
            <person name="Young S."/>
            <person name="Zeng Q."/>
            <person name="Gargeya S."/>
            <person name="Fitzgerald M."/>
            <person name="Haas B."/>
            <person name="Abouelleil A."/>
            <person name="Allen A.W."/>
            <person name="Alvarado L."/>
            <person name="Arachchi H.M."/>
            <person name="Berlin A.M."/>
            <person name="Chapman S.B."/>
            <person name="Gainer-Dewar J."/>
            <person name="Goldberg J."/>
            <person name="Griggs A."/>
            <person name="Gujja S."/>
            <person name="Hansen M."/>
            <person name="Howarth C."/>
            <person name="Imamovic A."/>
            <person name="Ireland A."/>
            <person name="Larimer J."/>
            <person name="McCowan C."/>
            <person name="Murphy C."/>
            <person name="Pearson M."/>
            <person name="Poon T.W."/>
            <person name="Priest M."/>
            <person name="Roberts A."/>
            <person name="Saif S."/>
            <person name="Shea T."/>
            <person name="Sisk P."/>
            <person name="Sykes S."/>
            <person name="Wortman J."/>
            <person name="Nusbaum C."/>
            <person name="Birren B."/>
        </authorList>
    </citation>
    <scope>NUCLEOTIDE SEQUENCE [LARGE SCALE GENOMIC DNA]</scope>
    <source>
        <strain evidence="8">ATCC 38817</strain>
    </source>
</reference>
<dbReference type="eggNOG" id="KOG1153">
    <property type="taxonomic scope" value="Eukaryota"/>
</dbReference>
<proteinExistence type="inferred from homology"/>
<keyword evidence="4 5" id="KW-0720">Serine protease</keyword>
<dbReference type="PROSITE" id="PS00136">
    <property type="entry name" value="SUBTILASE_ASP"/>
    <property type="match status" value="1"/>
</dbReference>
<comment type="similarity">
    <text evidence="1 5 6">Belongs to the peptidase S8 family.</text>
</comment>
<dbReference type="PROSITE" id="PS00137">
    <property type="entry name" value="SUBTILASE_HIS"/>
    <property type="match status" value="1"/>
</dbReference>
<dbReference type="InterPro" id="IPR022398">
    <property type="entry name" value="Peptidase_S8_His-AS"/>
</dbReference>
<keyword evidence="9" id="KW-1185">Reference proteome</keyword>
<dbReference type="PROSITE" id="PS51892">
    <property type="entry name" value="SUBTILASE"/>
    <property type="match status" value="1"/>
</dbReference>
<dbReference type="SUPFAM" id="SSF52743">
    <property type="entry name" value="Subtilisin-like"/>
    <property type="match status" value="1"/>
</dbReference>
<dbReference type="InterPro" id="IPR036852">
    <property type="entry name" value="Peptidase_S8/S53_dom_sf"/>
</dbReference>
<dbReference type="PANTHER" id="PTHR43806:SF11">
    <property type="entry name" value="CEREVISIN-RELATED"/>
    <property type="match status" value="1"/>
</dbReference>